<gene>
    <name evidence="1" type="ORF">LI90_3517</name>
</gene>
<proteinExistence type="predicted"/>
<sequence length="40" mass="4471">MNDSLLALPPDFGRPRPGPFRIRGPRAYRALPHGRYLAPA</sequence>
<name>A0A132MXD4_9ACTN</name>
<accession>A0A132MXD4</accession>
<evidence type="ECO:0000313" key="1">
    <source>
        <dbReference type="EMBL" id="KWX02474.1"/>
    </source>
</evidence>
<dbReference type="Proteomes" id="UP000070188">
    <property type="component" value="Unassembled WGS sequence"/>
</dbReference>
<protein>
    <submittedName>
        <fullName evidence="1">Uncharacterized protein</fullName>
    </submittedName>
</protein>
<dbReference type="EMBL" id="LAXD01000001">
    <property type="protein sequence ID" value="KWX02474.1"/>
    <property type="molecule type" value="Genomic_DNA"/>
</dbReference>
<dbReference type="STRING" id="1469144.LI90_3517"/>
<evidence type="ECO:0000313" key="2">
    <source>
        <dbReference type="Proteomes" id="UP000070188"/>
    </source>
</evidence>
<keyword evidence="2" id="KW-1185">Reference proteome</keyword>
<reference evidence="2" key="1">
    <citation type="submission" date="2015-04" db="EMBL/GenBank/DDBJ databases">
        <title>Physiological reanalysis, assessment of diazotrophy, and genome sequences of multiple isolates of Streptomyces thermoautotrophicus.</title>
        <authorList>
            <person name="MacKellar D.C."/>
            <person name="Lieber L."/>
            <person name="Norman J."/>
            <person name="Bolger A."/>
            <person name="Tobin C."/>
            <person name="Murray J.W."/>
            <person name="Chang R."/>
            <person name="Ford T."/>
            <person name="Nguyen P.Q."/>
            <person name="Woodward J."/>
            <person name="Permingeat H."/>
            <person name="Joshi N.S."/>
            <person name="Silver P.A."/>
            <person name="Usadel B."/>
            <person name="Rutherford A.W."/>
            <person name="Friesen M."/>
            <person name="Prell J."/>
        </authorList>
    </citation>
    <scope>NUCLEOTIDE SEQUENCE [LARGE SCALE GENOMIC DNA]</scope>
    <source>
        <strain evidence="2">H1</strain>
    </source>
</reference>
<dbReference type="PATRIC" id="fig|1469144.10.peg.3775"/>
<dbReference type="AlphaFoldDB" id="A0A132MXD4"/>
<comment type="caution">
    <text evidence="1">The sequence shown here is derived from an EMBL/GenBank/DDBJ whole genome shotgun (WGS) entry which is preliminary data.</text>
</comment>
<organism evidence="1 2">
    <name type="scientific">Carbonactinospora thermoautotrophica</name>
    <dbReference type="NCBI Taxonomy" id="1469144"/>
    <lineage>
        <taxon>Bacteria</taxon>
        <taxon>Bacillati</taxon>
        <taxon>Actinomycetota</taxon>
        <taxon>Actinomycetes</taxon>
        <taxon>Kitasatosporales</taxon>
        <taxon>Carbonactinosporaceae</taxon>
        <taxon>Carbonactinospora</taxon>
    </lineage>
</organism>